<evidence type="ECO:0000256" key="1">
    <source>
        <dbReference type="SAM" id="Coils"/>
    </source>
</evidence>
<evidence type="ECO:0000313" key="4">
    <source>
        <dbReference type="Proteomes" id="UP000053477"/>
    </source>
</evidence>
<name>A0A0H2RJ31_9AGAM</name>
<keyword evidence="1" id="KW-0175">Coiled coil</keyword>
<feature type="region of interest" description="Disordered" evidence="2">
    <location>
        <begin position="345"/>
        <end position="376"/>
    </location>
</feature>
<reference evidence="3 4" key="1">
    <citation type="submission" date="2015-04" db="EMBL/GenBank/DDBJ databases">
        <title>Complete genome sequence of Schizopora paradoxa KUC8140, a cosmopolitan wood degrader in East Asia.</title>
        <authorList>
            <consortium name="DOE Joint Genome Institute"/>
            <person name="Min B."/>
            <person name="Park H."/>
            <person name="Jang Y."/>
            <person name="Kim J.-J."/>
            <person name="Kim K.H."/>
            <person name="Pangilinan J."/>
            <person name="Lipzen A."/>
            <person name="Riley R."/>
            <person name="Grigoriev I.V."/>
            <person name="Spatafora J.W."/>
            <person name="Choi I.-G."/>
        </authorList>
    </citation>
    <scope>NUCLEOTIDE SEQUENCE [LARGE SCALE GENOMIC DNA]</scope>
    <source>
        <strain evidence="3 4">KUC8140</strain>
    </source>
</reference>
<accession>A0A0H2RJ31</accession>
<protein>
    <submittedName>
        <fullName evidence="3">Uncharacterized protein</fullName>
    </submittedName>
</protein>
<feature type="region of interest" description="Disordered" evidence="2">
    <location>
        <begin position="62"/>
        <end position="102"/>
    </location>
</feature>
<gene>
    <name evidence="3" type="ORF">SCHPADRAFT_449817</name>
</gene>
<sequence>MTRKEHGKDDTITHSRPLARIRRLMDGTRRLDPWPNATRCVSRCPSGLTVISRAYNRFFTSNERDRSNAGQKARELKGPKRVVRSGEDIHTDPRTDPEPIPVTADGLQDDATSSRNYGSPIHAVNGCGPWAQWLLPKGGQGSREEYYGHPSEIVNRSRRIPKTSLNAMMSYIVDRALEAEDKKTDQQKEIIKHLEYENKMKNRELELAENEVSGLRADLFVGENGILAEMKDMLDETRSLLKDLRSTVATLKPKQGSRIAAMPRSPPLFETRNDCSARGNCNTATKGQTMPIANKGEGTSKTWKRDIPVIDIPKKPELKKRGRPPTKSRQALAVTKITFDNSNFPISKNTGRIYPKDIPRDSEDELETAHPYDDYS</sequence>
<proteinExistence type="predicted"/>
<feature type="coiled-coil region" evidence="1">
    <location>
        <begin position="191"/>
        <end position="247"/>
    </location>
</feature>
<evidence type="ECO:0000256" key="2">
    <source>
        <dbReference type="SAM" id="MobiDB-lite"/>
    </source>
</evidence>
<feature type="compositionally biased region" description="Basic and acidic residues" evidence="2">
    <location>
        <begin position="354"/>
        <end position="376"/>
    </location>
</feature>
<feature type="region of interest" description="Disordered" evidence="2">
    <location>
        <begin position="281"/>
        <end position="300"/>
    </location>
</feature>
<organism evidence="3 4">
    <name type="scientific">Schizopora paradoxa</name>
    <dbReference type="NCBI Taxonomy" id="27342"/>
    <lineage>
        <taxon>Eukaryota</taxon>
        <taxon>Fungi</taxon>
        <taxon>Dikarya</taxon>
        <taxon>Basidiomycota</taxon>
        <taxon>Agaricomycotina</taxon>
        <taxon>Agaricomycetes</taxon>
        <taxon>Hymenochaetales</taxon>
        <taxon>Schizoporaceae</taxon>
        <taxon>Schizopora</taxon>
    </lineage>
</organism>
<feature type="compositionally biased region" description="Basic and acidic residues" evidence="2">
    <location>
        <begin position="62"/>
        <end position="97"/>
    </location>
</feature>
<keyword evidence="4" id="KW-1185">Reference proteome</keyword>
<dbReference type="InParanoid" id="A0A0H2RJ31"/>
<dbReference type="EMBL" id="KQ085990">
    <property type="protein sequence ID" value="KLO11884.1"/>
    <property type="molecule type" value="Genomic_DNA"/>
</dbReference>
<dbReference type="Proteomes" id="UP000053477">
    <property type="component" value="Unassembled WGS sequence"/>
</dbReference>
<evidence type="ECO:0000313" key="3">
    <source>
        <dbReference type="EMBL" id="KLO11884.1"/>
    </source>
</evidence>
<dbReference type="AlphaFoldDB" id="A0A0H2RJ31"/>